<reference evidence="2" key="1">
    <citation type="journal article" date="2019" name="Int. J. Syst. Evol. Microbiol.">
        <title>The Global Catalogue of Microorganisms (GCM) 10K type strain sequencing project: providing services to taxonomists for standard genome sequencing and annotation.</title>
        <authorList>
            <consortium name="The Broad Institute Genomics Platform"/>
            <consortium name="The Broad Institute Genome Sequencing Center for Infectious Disease"/>
            <person name="Wu L."/>
            <person name="Ma J."/>
        </authorList>
    </citation>
    <scope>NUCLEOTIDE SEQUENCE [LARGE SCALE GENOMIC DNA]</scope>
    <source>
        <strain evidence="2">JCM 17633</strain>
    </source>
</reference>
<name>A0ABP8CU01_9FLAO</name>
<keyword evidence="2" id="KW-1185">Reference proteome</keyword>
<comment type="caution">
    <text evidence="1">The sequence shown here is derived from an EMBL/GenBank/DDBJ whole genome shotgun (WGS) entry which is preliminary data.</text>
</comment>
<organism evidence="1 2">
    <name type="scientific">Winogradskyella damuponensis</name>
    <dbReference type="NCBI Taxonomy" id="943939"/>
    <lineage>
        <taxon>Bacteria</taxon>
        <taxon>Pseudomonadati</taxon>
        <taxon>Bacteroidota</taxon>
        <taxon>Flavobacteriia</taxon>
        <taxon>Flavobacteriales</taxon>
        <taxon>Flavobacteriaceae</taxon>
        <taxon>Winogradskyella</taxon>
    </lineage>
</organism>
<dbReference type="Gene3D" id="3.40.30.10">
    <property type="entry name" value="Glutaredoxin"/>
    <property type="match status" value="1"/>
</dbReference>
<accession>A0ABP8CU01</accession>
<sequence length="128" mass="14170">MGVISDDKKEITIIYNTNDKRDKQTFGYLSASEKSLSPIDISNQKLTGTQWAEVSTRLNKSLNSLINSEKIEGAIESFSDDDCIKILRENPDALNGAIVFTTDKAEQIKNPSKVLEFLDPDSAAIDKT</sequence>
<dbReference type="EMBL" id="BAABCB010000018">
    <property type="protein sequence ID" value="GAA4243373.1"/>
    <property type="molecule type" value="Genomic_DNA"/>
</dbReference>
<dbReference type="Proteomes" id="UP001501682">
    <property type="component" value="Unassembled WGS sequence"/>
</dbReference>
<proteinExistence type="predicted"/>
<evidence type="ECO:0000313" key="2">
    <source>
        <dbReference type="Proteomes" id="UP001501682"/>
    </source>
</evidence>
<dbReference type="RefSeq" id="WP_334469016.1">
    <property type="nucleotide sequence ID" value="NZ_BAABCB010000018.1"/>
</dbReference>
<protein>
    <submittedName>
        <fullName evidence="1">Uncharacterized protein</fullName>
    </submittedName>
</protein>
<gene>
    <name evidence="1" type="ORF">GCM10022292_17690</name>
</gene>
<evidence type="ECO:0000313" key="1">
    <source>
        <dbReference type="EMBL" id="GAA4243373.1"/>
    </source>
</evidence>